<keyword evidence="1" id="KW-0472">Membrane</keyword>
<gene>
    <name evidence="2" type="ORF">NKR23_g8229</name>
</gene>
<organism evidence="2 3">
    <name type="scientific">Pleurostoma richardsiae</name>
    <dbReference type="NCBI Taxonomy" id="41990"/>
    <lineage>
        <taxon>Eukaryota</taxon>
        <taxon>Fungi</taxon>
        <taxon>Dikarya</taxon>
        <taxon>Ascomycota</taxon>
        <taxon>Pezizomycotina</taxon>
        <taxon>Sordariomycetes</taxon>
        <taxon>Sordariomycetidae</taxon>
        <taxon>Calosphaeriales</taxon>
        <taxon>Pleurostomataceae</taxon>
        <taxon>Pleurostoma</taxon>
    </lineage>
</organism>
<dbReference type="EMBL" id="JANBVO010000028">
    <property type="protein sequence ID" value="KAJ9138926.1"/>
    <property type="molecule type" value="Genomic_DNA"/>
</dbReference>
<proteinExistence type="predicted"/>
<evidence type="ECO:0000313" key="2">
    <source>
        <dbReference type="EMBL" id="KAJ9138926.1"/>
    </source>
</evidence>
<dbReference type="AlphaFoldDB" id="A0AA38RRE9"/>
<protein>
    <submittedName>
        <fullName evidence="2">Uncharacterized protein</fullName>
    </submittedName>
</protein>
<comment type="caution">
    <text evidence="2">The sequence shown here is derived from an EMBL/GenBank/DDBJ whole genome shotgun (WGS) entry which is preliminary data.</text>
</comment>
<keyword evidence="1" id="KW-0812">Transmembrane</keyword>
<reference evidence="2" key="1">
    <citation type="submission" date="2022-07" db="EMBL/GenBank/DDBJ databases">
        <title>Fungi with potential for degradation of polypropylene.</title>
        <authorList>
            <person name="Gostincar C."/>
        </authorList>
    </citation>
    <scope>NUCLEOTIDE SEQUENCE</scope>
    <source>
        <strain evidence="2">EXF-13308</strain>
    </source>
</reference>
<evidence type="ECO:0000256" key="1">
    <source>
        <dbReference type="SAM" id="Phobius"/>
    </source>
</evidence>
<accession>A0AA38RRE9</accession>
<name>A0AA38RRE9_9PEZI</name>
<dbReference type="Proteomes" id="UP001174694">
    <property type="component" value="Unassembled WGS sequence"/>
</dbReference>
<keyword evidence="1" id="KW-1133">Transmembrane helix</keyword>
<evidence type="ECO:0000313" key="3">
    <source>
        <dbReference type="Proteomes" id="UP001174694"/>
    </source>
</evidence>
<keyword evidence="3" id="KW-1185">Reference proteome</keyword>
<sequence>MERLGAQAVVEFVTQGPVLAERASGVDWKCGQQGMRLMDTAIIEANPANAGYSPAFERKAYIDGVSFLLKGLPRDLDESEMIALGSSLPTTFGSMSATGGLPNSASSQAYGERNVLHRSIQTVVVKLFVLLHLIMPYVIFLLRQLAQLERKYKVSENVVGQTIELANAFGRCSVSLSGTIYNMSDGKVGQALANVFAWAIEGVAGGISDGVGEGLARVGARPE</sequence>
<feature type="transmembrane region" description="Helical" evidence="1">
    <location>
        <begin position="123"/>
        <end position="142"/>
    </location>
</feature>